<dbReference type="GO" id="GO:1901136">
    <property type="term" value="P:carbohydrate derivative catabolic process"/>
    <property type="evidence" value="ECO:0007669"/>
    <property type="project" value="UniProtKB-ARBA"/>
</dbReference>
<dbReference type="InterPro" id="IPR001547">
    <property type="entry name" value="Glyco_hydro_5"/>
</dbReference>
<evidence type="ECO:0000259" key="8">
    <source>
        <dbReference type="Pfam" id="PF18564"/>
    </source>
</evidence>
<evidence type="ECO:0000256" key="4">
    <source>
        <dbReference type="ARBA" id="ARBA00023295"/>
    </source>
</evidence>
<dbReference type="Gene3D" id="2.60.40.1180">
    <property type="entry name" value="Golgi alpha-mannosidase II"/>
    <property type="match status" value="1"/>
</dbReference>
<keyword evidence="3" id="KW-0136">Cellulose degradation</keyword>
<dbReference type="PANTHER" id="PTHR31308">
    <property type="match status" value="1"/>
</dbReference>
<accession>A0A1X7JND4</accession>
<dbReference type="EMBL" id="FXAZ01000001">
    <property type="protein sequence ID" value="SMG29504.1"/>
    <property type="molecule type" value="Genomic_DNA"/>
</dbReference>
<dbReference type="InterPro" id="IPR041036">
    <property type="entry name" value="GH5_C"/>
</dbReference>
<dbReference type="InterPro" id="IPR013780">
    <property type="entry name" value="Glyco_hydro_b"/>
</dbReference>
<evidence type="ECO:0000256" key="1">
    <source>
        <dbReference type="ARBA" id="ARBA00005641"/>
    </source>
</evidence>
<dbReference type="PROSITE" id="PS00659">
    <property type="entry name" value="GLYCOSYL_HYDROL_F5"/>
    <property type="match status" value="1"/>
</dbReference>
<dbReference type="InterPro" id="IPR017853">
    <property type="entry name" value="GH"/>
</dbReference>
<feature type="domain" description="Glycoside hydrolase family 5" evidence="7">
    <location>
        <begin position="264"/>
        <end position="398"/>
    </location>
</feature>
<dbReference type="GO" id="GO:0030245">
    <property type="term" value="P:cellulose catabolic process"/>
    <property type="evidence" value="ECO:0007669"/>
    <property type="project" value="UniProtKB-KW"/>
</dbReference>
<dbReference type="RefSeq" id="WP_085493868.1">
    <property type="nucleotide sequence ID" value="NZ_FXAZ01000001.1"/>
</dbReference>
<evidence type="ECO:0000256" key="5">
    <source>
        <dbReference type="ARBA" id="ARBA00023326"/>
    </source>
</evidence>
<dbReference type="PANTHER" id="PTHR31308:SF3">
    <property type="entry name" value="ENDOGLYCOCERAMIDASE"/>
    <property type="match status" value="1"/>
</dbReference>
<dbReference type="GO" id="GO:0004553">
    <property type="term" value="F:hydrolase activity, hydrolyzing O-glycosyl compounds"/>
    <property type="evidence" value="ECO:0007669"/>
    <property type="project" value="InterPro"/>
</dbReference>
<dbReference type="Pfam" id="PF00150">
    <property type="entry name" value="Cellulase"/>
    <property type="match status" value="2"/>
</dbReference>
<keyword evidence="2 6" id="KW-0378">Hydrolase</keyword>
<evidence type="ECO:0000313" key="10">
    <source>
        <dbReference type="Proteomes" id="UP000193834"/>
    </source>
</evidence>
<dbReference type="Proteomes" id="UP000193834">
    <property type="component" value="Unassembled WGS sequence"/>
</dbReference>
<dbReference type="STRING" id="1852522.SAMN06295960_1767"/>
<comment type="similarity">
    <text evidence="1 6">Belongs to the glycosyl hydrolase 5 (cellulase A) family.</text>
</comment>
<reference evidence="9 10" key="1">
    <citation type="submission" date="2017-04" db="EMBL/GenBank/DDBJ databases">
        <authorList>
            <person name="Afonso C.L."/>
            <person name="Miller P.J."/>
            <person name="Scott M.A."/>
            <person name="Spackman E."/>
            <person name="Goraichik I."/>
            <person name="Dimitrov K.M."/>
            <person name="Suarez D.L."/>
            <person name="Swayne D.E."/>
        </authorList>
    </citation>
    <scope>NUCLEOTIDE SEQUENCE [LARGE SCALE GENOMIC DNA]</scope>
    <source>
        <strain evidence="9 10">11</strain>
    </source>
</reference>
<evidence type="ECO:0000256" key="6">
    <source>
        <dbReference type="RuleBase" id="RU361153"/>
    </source>
</evidence>
<keyword evidence="5" id="KW-0624">Polysaccharide degradation</keyword>
<dbReference type="GO" id="GO:0016042">
    <property type="term" value="P:lipid catabolic process"/>
    <property type="evidence" value="ECO:0007669"/>
    <property type="project" value="UniProtKB-ARBA"/>
</dbReference>
<keyword evidence="5" id="KW-0119">Carbohydrate metabolism</keyword>
<keyword evidence="4 6" id="KW-0326">Glycosidase</keyword>
<dbReference type="OrthoDB" id="9800475at2"/>
<keyword evidence="10" id="KW-1185">Reference proteome</keyword>
<evidence type="ECO:0000313" key="9">
    <source>
        <dbReference type="EMBL" id="SMG29504.1"/>
    </source>
</evidence>
<evidence type="ECO:0000256" key="2">
    <source>
        <dbReference type="ARBA" id="ARBA00022801"/>
    </source>
</evidence>
<evidence type="ECO:0000259" key="7">
    <source>
        <dbReference type="Pfam" id="PF00150"/>
    </source>
</evidence>
<dbReference type="InterPro" id="IPR052066">
    <property type="entry name" value="Glycosphingolipid_Hydrolases"/>
</dbReference>
<dbReference type="InterPro" id="IPR018087">
    <property type="entry name" value="Glyco_hydro_5_CS"/>
</dbReference>
<gene>
    <name evidence="9" type="ORF">SAMN06295960_1767</name>
</gene>
<protein>
    <submittedName>
        <fullName evidence="9">Endoglycosylceramidase</fullName>
    </submittedName>
</protein>
<proteinExistence type="inferred from homology"/>
<evidence type="ECO:0000256" key="3">
    <source>
        <dbReference type="ARBA" id="ARBA00023001"/>
    </source>
</evidence>
<dbReference type="SUPFAM" id="SSF51445">
    <property type="entry name" value="(Trans)glycosidases"/>
    <property type="match status" value="1"/>
</dbReference>
<name>A0A1X7JND4_9BACL</name>
<dbReference type="AlphaFoldDB" id="A0A1X7JND4"/>
<dbReference type="Gene3D" id="3.20.20.80">
    <property type="entry name" value="Glycosidases"/>
    <property type="match status" value="2"/>
</dbReference>
<organism evidence="9 10">
    <name type="scientific">Paenibacillus aquistagni</name>
    <dbReference type="NCBI Taxonomy" id="1852522"/>
    <lineage>
        <taxon>Bacteria</taxon>
        <taxon>Bacillati</taxon>
        <taxon>Bacillota</taxon>
        <taxon>Bacilli</taxon>
        <taxon>Bacillales</taxon>
        <taxon>Paenibacillaceae</taxon>
        <taxon>Paenibacillus</taxon>
    </lineage>
</organism>
<sequence>MSAIQVKEGRFIDCHDRHVLLHGINMVCKDASRGYIGEWDLSVFHKLYSWGFNVVRLGVIWDGVEPNPGQYDLQYLRRLRQVIQWAQEAGLYVFLDMHQDLFSASFGDGAPAWATLTDGLAYEPYPLWSDAYLHNEAVQRAFDHFWNNSKATDGIGLQDHYAAAWRKVAEELGSEPNVIGYDLMNEPFMGSSVQQLLEPLMAQMNSLVAKSAGSKSNAGLIADKFAAAWSQSEEKLELFRMLEDKDSFKAFLHALEPGQQAFEAHQLMNMYGRVAHAIREVDDSGILFLETNLFANMGVHSGIEPILSANGKRDPQQAYAPHGYDLVTDTSHASAGSKARVSLLFDHHEHTRQRLSMPMLVGEWGAYYGSMDTQEAALHVKETFERLLCSDTYWSYDDAAVDQYPSFEGIKRGLPHAVAGVLLHYQYDAEACGFRMTWEEQPNEQPTLVYLPHMDKMEQSTIELTPHGTGCSLQVIDGSEAGFLSIPACCTGRRELVVRTRS</sequence>
<feature type="domain" description="Glycoside hydrolase family 5" evidence="7">
    <location>
        <begin position="42"/>
        <end position="192"/>
    </location>
</feature>
<dbReference type="Pfam" id="PF18564">
    <property type="entry name" value="Glyco_hydro_5_C"/>
    <property type="match status" value="1"/>
</dbReference>
<feature type="domain" description="Glycoside hydrolase family 5 C-terminal" evidence="8">
    <location>
        <begin position="412"/>
        <end position="465"/>
    </location>
</feature>